<dbReference type="InterPro" id="IPR010982">
    <property type="entry name" value="Lambda_DNA-bd_dom_sf"/>
</dbReference>
<dbReference type="EMBL" id="BIFR01000002">
    <property type="protein sequence ID" value="GCE15101.1"/>
    <property type="molecule type" value="Genomic_DNA"/>
</dbReference>
<keyword evidence="3" id="KW-1185">Reference proteome</keyword>
<dbReference type="GO" id="GO:0003677">
    <property type="term" value="F:DNA binding"/>
    <property type="evidence" value="ECO:0007669"/>
    <property type="project" value="InterPro"/>
</dbReference>
<dbReference type="Proteomes" id="UP000287352">
    <property type="component" value="Unassembled WGS sequence"/>
</dbReference>
<evidence type="ECO:0000313" key="2">
    <source>
        <dbReference type="EMBL" id="GCE15101.1"/>
    </source>
</evidence>
<dbReference type="InterPro" id="IPR001387">
    <property type="entry name" value="Cro/C1-type_HTH"/>
</dbReference>
<dbReference type="PROSITE" id="PS50943">
    <property type="entry name" value="HTH_CROC1"/>
    <property type="match status" value="1"/>
</dbReference>
<organism evidence="2 3">
    <name type="scientific">Tengunoibacter tsumagoiensis</name>
    <dbReference type="NCBI Taxonomy" id="2014871"/>
    <lineage>
        <taxon>Bacteria</taxon>
        <taxon>Bacillati</taxon>
        <taxon>Chloroflexota</taxon>
        <taxon>Ktedonobacteria</taxon>
        <taxon>Ktedonobacterales</taxon>
        <taxon>Dictyobacteraceae</taxon>
        <taxon>Tengunoibacter</taxon>
    </lineage>
</organism>
<feature type="domain" description="HTH cro/C1-type" evidence="1">
    <location>
        <begin position="11"/>
        <end position="65"/>
    </location>
</feature>
<dbReference type="InterPro" id="IPR011990">
    <property type="entry name" value="TPR-like_helical_dom_sf"/>
</dbReference>
<evidence type="ECO:0000259" key="1">
    <source>
        <dbReference type="PROSITE" id="PS50943"/>
    </source>
</evidence>
<dbReference type="Pfam" id="PF01381">
    <property type="entry name" value="HTH_3"/>
    <property type="match status" value="1"/>
</dbReference>
<dbReference type="RefSeq" id="WP_126582609.1">
    <property type="nucleotide sequence ID" value="NZ_BIFR01000002.1"/>
</dbReference>
<name>A0A402A7Z2_9CHLR</name>
<dbReference type="CDD" id="cd00093">
    <property type="entry name" value="HTH_XRE"/>
    <property type="match status" value="1"/>
</dbReference>
<evidence type="ECO:0000313" key="3">
    <source>
        <dbReference type="Proteomes" id="UP000287352"/>
    </source>
</evidence>
<dbReference type="OrthoDB" id="140831at2"/>
<reference evidence="3" key="1">
    <citation type="submission" date="2018-12" db="EMBL/GenBank/DDBJ databases">
        <title>Tengunoibacter tsumagoiensis gen. nov., sp. nov., Dictyobacter kobayashii sp. nov., D. alpinus sp. nov., and D. joshuensis sp. nov. and description of Dictyobacteraceae fam. nov. within the order Ktedonobacterales isolated from Tengu-no-mugimeshi.</title>
        <authorList>
            <person name="Wang C.M."/>
            <person name="Zheng Y."/>
            <person name="Sakai Y."/>
            <person name="Toyoda A."/>
            <person name="Minakuchi Y."/>
            <person name="Abe K."/>
            <person name="Yokota A."/>
            <person name="Yabe S."/>
        </authorList>
    </citation>
    <scope>NUCLEOTIDE SEQUENCE [LARGE SCALE GENOMIC DNA]</scope>
    <source>
        <strain evidence="3">Uno3</strain>
    </source>
</reference>
<dbReference type="SMART" id="SM00530">
    <property type="entry name" value="HTH_XRE"/>
    <property type="match status" value="1"/>
</dbReference>
<dbReference type="Gene3D" id="1.10.260.40">
    <property type="entry name" value="lambda repressor-like DNA-binding domains"/>
    <property type="match status" value="1"/>
</dbReference>
<proteinExistence type="predicted"/>
<sequence length="479" mass="53333">MVPLKKGNDKLRYQREVRGWSQAVVAMKIGTATEVISRWETGGRTPGRFYQTKLCELFEQTAEELGFVAPIEGEKTAVVVEDLPNDAKTNYISVNHLSTAISQGIIEAVKDMGGLDMESTRREALKTIAALSSGAFYTYQTTTDIEVLERLSKALKRNPSGLDQQVLESLEAVVKKKRLQFASSEGQEWKDILQDAYGTLSLITQHLERSQPPKTYARLCNLASETSYLIGNIFYNEGRYEITDRYYAEALEAAKEAKNDALSSVIFTGRGLVSIYIGEPLKGLPFLEQAKILAARTSSHDMLRTWICAVHSEIHARSHNYTSFLQEIENAKTFLARNNGGIAPLSFEDAIIHAHISESKLFGFEGIGYIQFNKSVEAQKALTTQLNRIKETPNASRLKDQSVTLVDLGLAYTQQAEIKAACDCIGQALDCIQVTGLTSSFQRVVKIKQELKPWERMPQVKSLNEQMAHTLTTLQGGYA</sequence>
<accession>A0A402A7Z2</accession>
<dbReference type="SUPFAM" id="SSF48452">
    <property type="entry name" value="TPR-like"/>
    <property type="match status" value="1"/>
</dbReference>
<dbReference type="AlphaFoldDB" id="A0A402A7Z2"/>
<dbReference type="Gene3D" id="1.25.40.10">
    <property type="entry name" value="Tetratricopeptide repeat domain"/>
    <property type="match status" value="1"/>
</dbReference>
<protein>
    <recommendedName>
        <fullName evidence="1">HTH cro/C1-type domain-containing protein</fullName>
    </recommendedName>
</protein>
<comment type="caution">
    <text evidence="2">The sequence shown here is derived from an EMBL/GenBank/DDBJ whole genome shotgun (WGS) entry which is preliminary data.</text>
</comment>
<gene>
    <name evidence="2" type="ORF">KTT_49600</name>
</gene>
<dbReference type="SUPFAM" id="SSF47413">
    <property type="entry name" value="lambda repressor-like DNA-binding domains"/>
    <property type="match status" value="1"/>
</dbReference>